<dbReference type="Gene3D" id="3.40.50.850">
    <property type="entry name" value="Isochorismatase-like"/>
    <property type="match status" value="1"/>
</dbReference>
<proteinExistence type="predicted"/>
<dbReference type="AlphaFoldDB" id="A0A1Q4VBK1"/>
<evidence type="ECO:0000259" key="2">
    <source>
        <dbReference type="Pfam" id="PF00857"/>
    </source>
</evidence>
<dbReference type="Proteomes" id="UP000186455">
    <property type="component" value="Unassembled WGS sequence"/>
</dbReference>
<dbReference type="SUPFAM" id="SSF52499">
    <property type="entry name" value="Isochorismatase-like hydrolases"/>
    <property type="match status" value="1"/>
</dbReference>
<dbReference type="GO" id="GO:0008908">
    <property type="term" value="F:isochorismatase activity"/>
    <property type="evidence" value="ECO:0007669"/>
    <property type="project" value="InterPro"/>
</dbReference>
<evidence type="ECO:0000313" key="4">
    <source>
        <dbReference type="Proteomes" id="UP000186455"/>
    </source>
</evidence>
<dbReference type="InterPro" id="IPR000868">
    <property type="entry name" value="Isochorismatase-like_dom"/>
</dbReference>
<dbReference type="InterPro" id="IPR016291">
    <property type="entry name" value="Isochorismatase"/>
</dbReference>
<dbReference type="PANTHER" id="PTHR43540:SF3">
    <property type="entry name" value="ENTEROBACTIN SYNTHASE COMPONENT B"/>
    <property type="match status" value="1"/>
</dbReference>
<keyword evidence="4" id="KW-1185">Reference proteome</keyword>
<sequence length="199" mass="21088">MPARAEVPSSAASWTIDPARAALLVLDMQRHHLGRFPTDDAPTEQLVGNVSALRELAGVLAIPIVFGVEQAVRQPDQRGVLGDLWGPGITDAADAALIDTLTPRAGEHVVVHTRPNAFLGSQLERTLRGYGRDQLIVCGLFAGLGVLLTSADAVMQGIQPFVVADAVADLTAEEHTGALRWMAVHSAVVTRTEQLLHAG</sequence>
<dbReference type="PANTHER" id="PTHR43540">
    <property type="entry name" value="PEROXYUREIDOACRYLATE/UREIDOACRYLATE AMIDOHYDROLASE-RELATED"/>
    <property type="match status" value="1"/>
</dbReference>
<feature type="domain" description="Isochorismatase-like" evidence="2">
    <location>
        <begin position="21"/>
        <end position="194"/>
    </location>
</feature>
<keyword evidence="1" id="KW-0378">Hydrolase</keyword>
<name>A0A1Q4VBK1_9ACTN</name>
<dbReference type="PRINTS" id="PR01398">
    <property type="entry name" value="ISCHRISMTASE"/>
</dbReference>
<protein>
    <submittedName>
        <fullName evidence="3">Isochorismatase</fullName>
    </submittedName>
</protein>
<accession>A0A1Q4VBK1</accession>
<comment type="caution">
    <text evidence="3">The sequence shown here is derived from an EMBL/GenBank/DDBJ whole genome shotgun (WGS) entry which is preliminary data.</text>
</comment>
<dbReference type="InterPro" id="IPR036380">
    <property type="entry name" value="Isochorismatase-like_sf"/>
</dbReference>
<reference evidence="3 4" key="1">
    <citation type="submission" date="2015-06" db="EMBL/GenBank/DDBJ databases">
        <title>Cloning and characterization of the uncialamcin biosynthetic gene cluster.</title>
        <authorList>
            <person name="Yan X."/>
            <person name="Huang T."/>
            <person name="Ge H."/>
            <person name="Shen B."/>
        </authorList>
    </citation>
    <scope>NUCLEOTIDE SEQUENCE [LARGE SCALE GENOMIC DNA]</scope>
    <source>
        <strain evidence="3 4">DCA2648</strain>
    </source>
</reference>
<organism evidence="3 4">
    <name type="scientific">Streptomyces uncialis</name>
    <dbReference type="NCBI Taxonomy" id="1048205"/>
    <lineage>
        <taxon>Bacteria</taxon>
        <taxon>Bacillati</taxon>
        <taxon>Actinomycetota</taxon>
        <taxon>Actinomycetes</taxon>
        <taxon>Kitasatosporales</taxon>
        <taxon>Streptomycetaceae</taxon>
        <taxon>Streptomyces</taxon>
    </lineage>
</organism>
<dbReference type="Pfam" id="PF00857">
    <property type="entry name" value="Isochorismatase"/>
    <property type="match status" value="1"/>
</dbReference>
<dbReference type="EMBL" id="LFBV01000002">
    <property type="protein sequence ID" value="OKH95228.1"/>
    <property type="molecule type" value="Genomic_DNA"/>
</dbReference>
<evidence type="ECO:0000313" key="3">
    <source>
        <dbReference type="EMBL" id="OKH95228.1"/>
    </source>
</evidence>
<gene>
    <name evidence="3" type="ORF">AB852_10585</name>
</gene>
<dbReference type="STRING" id="1048205.AB852_10585"/>
<evidence type="ECO:0000256" key="1">
    <source>
        <dbReference type="ARBA" id="ARBA00022801"/>
    </source>
</evidence>
<dbReference type="InterPro" id="IPR050272">
    <property type="entry name" value="Isochorismatase-like_hydrls"/>
</dbReference>